<feature type="region of interest" description="Disordered" evidence="1">
    <location>
        <begin position="143"/>
        <end position="176"/>
    </location>
</feature>
<evidence type="ECO:0000256" key="1">
    <source>
        <dbReference type="SAM" id="MobiDB-lite"/>
    </source>
</evidence>
<proteinExistence type="predicted"/>
<organism evidence="3">
    <name type="scientific">Camponotus floridanus</name>
    <name type="common">Florida carpenter ant</name>
    <dbReference type="NCBI Taxonomy" id="104421"/>
    <lineage>
        <taxon>Eukaryota</taxon>
        <taxon>Metazoa</taxon>
        <taxon>Ecdysozoa</taxon>
        <taxon>Arthropoda</taxon>
        <taxon>Hexapoda</taxon>
        <taxon>Insecta</taxon>
        <taxon>Pterygota</taxon>
        <taxon>Neoptera</taxon>
        <taxon>Endopterygota</taxon>
        <taxon>Hymenoptera</taxon>
        <taxon>Apocrita</taxon>
        <taxon>Aculeata</taxon>
        <taxon>Formicoidea</taxon>
        <taxon>Formicidae</taxon>
        <taxon>Formicinae</taxon>
        <taxon>Camponotus</taxon>
    </lineage>
</organism>
<feature type="compositionally biased region" description="Low complexity" evidence="1">
    <location>
        <begin position="86"/>
        <end position="97"/>
    </location>
</feature>
<evidence type="ECO:0000313" key="2">
    <source>
        <dbReference type="EMBL" id="EFN60742.1"/>
    </source>
</evidence>
<feature type="compositionally biased region" description="Basic and acidic residues" evidence="1">
    <location>
        <begin position="242"/>
        <end position="254"/>
    </location>
</feature>
<name>E2B0S0_CAMFO</name>
<dbReference type="STRING" id="104421.E2B0S0"/>
<dbReference type="EMBL" id="GL444666">
    <property type="protein sequence ID" value="EFN60742.1"/>
    <property type="molecule type" value="Genomic_DNA"/>
</dbReference>
<feature type="compositionally biased region" description="Polar residues" evidence="1">
    <location>
        <begin position="26"/>
        <end position="49"/>
    </location>
</feature>
<evidence type="ECO:0000313" key="3">
    <source>
        <dbReference type="Proteomes" id="UP000000311"/>
    </source>
</evidence>
<feature type="compositionally biased region" description="Low complexity" evidence="1">
    <location>
        <begin position="55"/>
        <end position="69"/>
    </location>
</feature>
<feature type="region of interest" description="Disordered" evidence="1">
    <location>
        <begin position="1"/>
        <end position="125"/>
    </location>
</feature>
<feature type="compositionally biased region" description="Low complexity" evidence="1">
    <location>
        <begin position="145"/>
        <end position="161"/>
    </location>
</feature>
<feature type="region of interest" description="Disordered" evidence="1">
    <location>
        <begin position="280"/>
        <end position="310"/>
    </location>
</feature>
<dbReference type="Proteomes" id="UP000000311">
    <property type="component" value="Unassembled WGS sequence"/>
</dbReference>
<reference evidence="2 3" key="1">
    <citation type="journal article" date="2010" name="Science">
        <title>Genomic comparison of the ants Camponotus floridanus and Harpegnathos saltator.</title>
        <authorList>
            <person name="Bonasio R."/>
            <person name="Zhang G."/>
            <person name="Ye C."/>
            <person name="Mutti N.S."/>
            <person name="Fang X."/>
            <person name="Qin N."/>
            <person name="Donahue G."/>
            <person name="Yang P."/>
            <person name="Li Q."/>
            <person name="Li C."/>
            <person name="Zhang P."/>
            <person name="Huang Z."/>
            <person name="Berger S.L."/>
            <person name="Reinberg D."/>
            <person name="Wang J."/>
            <person name="Liebig J."/>
        </authorList>
    </citation>
    <scope>NUCLEOTIDE SEQUENCE [LARGE SCALE GENOMIC DNA]</scope>
    <source>
        <strain evidence="3">C129</strain>
    </source>
</reference>
<feature type="region of interest" description="Disordered" evidence="1">
    <location>
        <begin position="420"/>
        <end position="451"/>
    </location>
</feature>
<dbReference type="AlphaFoldDB" id="E2B0S0"/>
<feature type="compositionally biased region" description="Low complexity" evidence="1">
    <location>
        <begin position="420"/>
        <end position="438"/>
    </location>
</feature>
<feature type="compositionally biased region" description="Basic and acidic residues" evidence="1">
    <location>
        <begin position="206"/>
        <end position="219"/>
    </location>
</feature>
<accession>E2B0S0</accession>
<keyword evidence="3" id="KW-1185">Reference proteome</keyword>
<feature type="region of interest" description="Disordered" evidence="1">
    <location>
        <begin position="190"/>
        <end position="254"/>
    </location>
</feature>
<gene>
    <name evidence="2" type="ORF">EAG_09381</name>
</gene>
<sequence>MATNSPGQSIHLKSPRSPRQLPALPRNQQQMPITEQRSPTRGQSLTKSPGTPLVFEFPPEYYPETPNTNFDFDEFGRAGELEQQRGPRSPRSPRSPSYYTRVTGPPQSPMTPNSEILHSPGHKSPIFQFCDPRKNLKQAASYPMSTTSSSTIDRSRSVNSSCSYGQRSPKPFDRRRNSCFGLMSLKSPMSPTIVMPTSHNSTSPTKTDRSPDVDQKGVSREIVGYNSNDMGKTSSMEGSLGMHEKATEVTGERSKSIKMNGRFNKSQGCLDEVGREYHEGLKKRSKHRRGEKNISRRSTSDLTDMGEADTEITMLSSPRRRGSMKGGLAYLASRRGSRDSQCSNISNVTNEDVGPLNFNAHPRGRQRRTSNFLELPVPDHIRPRVHSLPEKAYNPRASDDLYRLRAFSITHKGVVNRGDSIISRRSRSNTSVNSSSSNAANLGKHASETKVKENSLRGDLILRLVESC</sequence>
<feature type="compositionally biased region" description="Basic and acidic residues" evidence="1">
    <location>
        <begin position="74"/>
        <end position="85"/>
    </location>
</feature>
<feature type="compositionally biased region" description="Polar residues" evidence="1">
    <location>
        <begin position="225"/>
        <end position="237"/>
    </location>
</feature>
<dbReference type="OMA" id="HIRPRVH"/>
<dbReference type="OrthoDB" id="5239715at2759"/>
<dbReference type="InParanoid" id="E2B0S0"/>
<protein>
    <submittedName>
        <fullName evidence="2">Uncharacterized protein</fullName>
    </submittedName>
</protein>
<feature type="compositionally biased region" description="Polar residues" evidence="1">
    <location>
        <begin position="190"/>
        <end position="205"/>
    </location>
</feature>